<dbReference type="Pfam" id="PF10704">
    <property type="entry name" value="DUF2508"/>
    <property type="match status" value="1"/>
</dbReference>
<organism evidence="1 2">
    <name type="scientific">Lucifera butyrica</name>
    <dbReference type="NCBI Taxonomy" id="1351585"/>
    <lineage>
        <taxon>Bacteria</taxon>
        <taxon>Bacillati</taxon>
        <taxon>Bacillota</taxon>
        <taxon>Negativicutes</taxon>
        <taxon>Veillonellales</taxon>
        <taxon>Veillonellaceae</taxon>
        <taxon>Lucifera</taxon>
    </lineage>
</organism>
<proteinExistence type="predicted"/>
<dbReference type="RefSeq" id="WP_243638720.1">
    <property type="nucleotide sequence ID" value="NZ_UPPP01000069.1"/>
</dbReference>
<dbReference type="EMBL" id="UPPP01000069">
    <property type="protein sequence ID" value="VBB06959.1"/>
    <property type="molecule type" value="Genomic_DNA"/>
</dbReference>
<keyword evidence="2" id="KW-1185">Reference proteome</keyword>
<protein>
    <recommendedName>
        <fullName evidence="3">DUF2508 domain-containing protein</fullName>
    </recommendedName>
</protein>
<accession>A0A498R6Y2</accession>
<reference evidence="1 2" key="1">
    <citation type="submission" date="2018-06" db="EMBL/GenBank/DDBJ databases">
        <authorList>
            <person name="Strepis N."/>
        </authorList>
    </citation>
    <scope>NUCLEOTIDE SEQUENCE [LARGE SCALE GENOMIC DNA]</scope>
    <source>
        <strain evidence="1">LUCI</strain>
    </source>
</reference>
<gene>
    <name evidence="1" type="ORF">LUCI_2203</name>
</gene>
<evidence type="ECO:0000313" key="2">
    <source>
        <dbReference type="Proteomes" id="UP000277811"/>
    </source>
</evidence>
<dbReference type="Proteomes" id="UP000277811">
    <property type="component" value="Unassembled WGS sequence"/>
</dbReference>
<evidence type="ECO:0008006" key="3">
    <source>
        <dbReference type="Google" id="ProtNLM"/>
    </source>
</evidence>
<dbReference type="AlphaFoldDB" id="A0A498R6Y2"/>
<name>A0A498R6Y2_9FIRM</name>
<dbReference type="InterPro" id="IPR019644">
    <property type="entry name" value="DUF2508"/>
</dbReference>
<evidence type="ECO:0000313" key="1">
    <source>
        <dbReference type="EMBL" id="VBB06959.1"/>
    </source>
</evidence>
<sequence>MSSWKEWLLSLLENENPEPAPLPDLPDVVEQARQEWLSAQSYYNTVSDQDLVDHAVYLMQAAEKKYIYLLKKARREGVTHSPYSSTGQ</sequence>